<sequence length="716" mass="79327">MGCCLSSSTDQDENHPISREASSAYHRYLETKNPAYLKECIKLYSTLAESRRPHSALGETLMMLADRRWELCVLNGKKTEELEEVIELFEEARHFWGGNAAAKAKGISMGPGRNEGWARLSGAEPHQGEKPTSEQQYAVLLLNLGNAYRDLYDRTPDKLNDGPLQKAIACYQEARNFKEYSPRLYYEATLMLGLALYSRCNSQGHDRRLKDAIRYLTEAYEYFDGRPLAETCVYNLANAYFTLSGKPNETDEVLDRAIEYYQTSIDLLREGNPDRGVSYYNLAQALTRKYNVHYVLSDLKDAAKNAKLAREALKDKSLCPRVDEILAFAEYVLNPRITTVNKSNGRVRLGTDREASTTSQGPNSRQAPRPPSNAKQEKDEEGRVTRSNTLRPWMITQKFEFPPLPDIPIPVLNGRITPTLPRTTRSLKAQDPPRAWTQPQHAVSFSSATGASAAPSEDLVVKGGRIPAPTPTLGRQRSAGLLPLPALSTKESSSTLHSHNLSGDSVNSNSEEVPLLGVFKRGNKNIPGASIHDRKDSLLLPKDPHDVDFPASAMNELSIRPTQSFRTKRSNDNLNRSPRPPRPLPVIIKTEEENVGQNPSPQSSPTLPLDLIPRTSIKPKPGLPRTPSPAGVRGPRTPFPSPDTLAIQRQRSHAKLRNTVQTIINDVNLVEEEFIYSPEGGVAKLPKLKIVESTPTESDGGQADSSDGGKRGGLLI</sequence>
<dbReference type="SUPFAM" id="SSF48452">
    <property type="entry name" value="TPR-like"/>
    <property type="match status" value="1"/>
</dbReference>
<evidence type="ECO:0000256" key="1">
    <source>
        <dbReference type="SAM" id="MobiDB-lite"/>
    </source>
</evidence>
<accession>A0A8H4VPJ2</accession>
<proteinExistence type="predicted"/>
<feature type="region of interest" description="Disordered" evidence="1">
    <location>
        <begin position="344"/>
        <end position="391"/>
    </location>
</feature>
<evidence type="ECO:0000313" key="3">
    <source>
        <dbReference type="Proteomes" id="UP000521872"/>
    </source>
</evidence>
<feature type="region of interest" description="Disordered" evidence="1">
    <location>
        <begin position="693"/>
        <end position="716"/>
    </location>
</feature>
<dbReference type="EMBL" id="JAACJL010000018">
    <property type="protein sequence ID" value="KAF4618221.1"/>
    <property type="molecule type" value="Genomic_DNA"/>
</dbReference>
<dbReference type="Proteomes" id="UP000521872">
    <property type="component" value="Unassembled WGS sequence"/>
</dbReference>
<feature type="region of interest" description="Disordered" evidence="1">
    <location>
        <begin position="490"/>
        <end position="509"/>
    </location>
</feature>
<dbReference type="AlphaFoldDB" id="A0A8H4VPJ2"/>
<feature type="compositionally biased region" description="Basic and acidic residues" evidence="1">
    <location>
        <begin position="375"/>
        <end position="384"/>
    </location>
</feature>
<keyword evidence="3" id="KW-1185">Reference proteome</keyword>
<reference evidence="2 3" key="1">
    <citation type="submission" date="2019-12" db="EMBL/GenBank/DDBJ databases">
        <authorList>
            <person name="Floudas D."/>
            <person name="Bentzer J."/>
            <person name="Ahren D."/>
            <person name="Johansson T."/>
            <person name="Persson P."/>
            <person name="Tunlid A."/>
        </authorList>
    </citation>
    <scope>NUCLEOTIDE SEQUENCE [LARGE SCALE GENOMIC DNA]</scope>
    <source>
        <strain evidence="2 3">CBS 102.39</strain>
    </source>
</reference>
<comment type="caution">
    <text evidence="2">The sequence shown here is derived from an EMBL/GenBank/DDBJ whole genome shotgun (WGS) entry which is preliminary data.</text>
</comment>
<organism evidence="2 3">
    <name type="scientific">Agrocybe pediades</name>
    <dbReference type="NCBI Taxonomy" id="84607"/>
    <lineage>
        <taxon>Eukaryota</taxon>
        <taxon>Fungi</taxon>
        <taxon>Dikarya</taxon>
        <taxon>Basidiomycota</taxon>
        <taxon>Agaricomycotina</taxon>
        <taxon>Agaricomycetes</taxon>
        <taxon>Agaricomycetidae</taxon>
        <taxon>Agaricales</taxon>
        <taxon>Agaricineae</taxon>
        <taxon>Strophariaceae</taxon>
        <taxon>Agrocybe</taxon>
    </lineage>
</organism>
<dbReference type="Gene3D" id="1.25.40.10">
    <property type="entry name" value="Tetratricopeptide repeat domain"/>
    <property type="match status" value="1"/>
</dbReference>
<feature type="region of interest" description="Disordered" evidence="1">
    <location>
        <begin position="549"/>
        <end position="642"/>
    </location>
</feature>
<feature type="compositionally biased region" description="Polar residues" evidence="1">
    <location>
        <begin position="595"/>
        <end position="606"/>
    </location>
</feature>
<name>A0A8H4VPJ2_9AGAR</name>
<gene>
    <name evidence="2" type="ORF">D9613_011597</name>
</gene>
<evidence type="ECO:0000313" key="2">
    <source>
        <dbReference type="EMBL" id="KAF4618221.1"/>
    </source>
</evidence>
<protein>
    <submittedName>
        <fullName evidence="2">Uncharacterized protein</fullName>
    </submittedName>
</protein>
<dbReference type="InterPro" id="IPR011990">
    <property type="entry name" value="TPR-like_helical_dom_sf"/>
</dbReference>
<feature type="compositionally biased region" description="Polar residues" evidence="1">
    <location>
        <begin position="356"/>
        <end position="366"/>
    </location>
</feature>